<keyword evidence="2" id="KW-1185">Reference proteome</keyword>
<proteinExistence type="predicted"/>
<evidence type="ECO:0000313" key="1">
    <source>
        <dbReference type="EMBL" id="KAF6032425.1"/>
    </source>
</evidence>
<organism evidence="1 2">
    <name type="scientific">Bugula neritina</name>
    <name type="common">Brown bryozoan</name>
    <name type="synonym">Sertularia neritina</name>
    <dbReference type="NCBI Taxonomy" id="10212"/>
    <lineage>
        <taxon>Eukaryota</taxon>
        <taxon>Metazoa</taxon>
        <taxon>Spiralia</taxon>
        <taxon>Lophotrochozoa</taxon>
        <taxon>Bryozoa</taxon>
        <taxon>Gymnolaemata</taxon>
        <taxon>Cheilostomatida</taxon>
        <taxon>Flustrina</taxon>
        <taxon>Buguloidea</taxon>
        <taxon>Bugulidae</taxon>
        <taxon>Bugula</taxon>
    </lineage>
</organism>
<name>A0A7J7K2L9_BUGNE</name>
<reference evidence="1" key="1">
    <citation type="submission" date="2020-06" db="EMBL/GenBank/DDBJ databases">
        <title>Draft genome of Bugula neritina, a colonial animal packing powerful symbionts and potential medicines.</title>
        <authorList>
            <person name="Rayko M."/>
        </authorList>
    </citation>
    <scope>NUCLEOTIDE SEQUENCE [LARGE SCALE GENOMIC DNA]</scope>
    <source>
        <strain evidence="1">Kwan_BN1</strain>
    </source>
</reference>
<gene>
    <name evidence="1" type="ORF">EB796_009239</name>
</gene>
<comment type="caution">
    <text evidence="1">The sequence shown here is derived from an EMBL/GenBank/DDBJ whole genome shotgun (WGS) entry which is preliminary data.</text>
</comment>
<sequence>MAPILIFSERTTEYSSQLKTNLKIYNQLQQRIESYLFRNVLATSNSSQDYLSITQILSETQLREYKLKLPTYQHPLQIRRHKDIT</sequence>
<protein>
    <submittedName>
        <fullName evidence="1">Uncharacterized protein</fullName>
    </submittedName>
</protein>
<dbReference type="AlphaFoldDB" id="A0A7J7K2L9"/>
<evidence type="ECO:0000313" key="2">
    <source>
        <dbReference type="Proteomes" id="UP000593567"/>
    </source>
</evidence>
<accession>A0A7J7K2L9</accession>
<dbReference type="Proteomes" id="UP000593567">
    <property type="component" value="Unassembled WGS sequence"/>
</dbReference>
<dbReference type="EMBL" id="VXIV02001507">
    <property type="protein sequence ID" value="KAF6032425.1"/>
    <property type="molecule type" value="Genomic_DNA"/>
</dbReference>